<evidence type="ECO:0000256" key="4">
    <source>
        <dbReference type="ARBA" id="ARBA00022691"/>
    </source>
</evidence>
<dbReference type="RefSeq" id="WP_252836692.1">
    <property type="nucleotide sequence ID" value="NZ_CP099587.1"/>
</dbReference>
<dbReference type="Gene3D" id="3.90.120.10">
    <property type="entry name" value="DNA Methylase, subunit A, domain 2"/>
    <property type="match status" value="1"/>
</dbReference>
<evidence type="ECO:0000256" key="1">
    <source>
        <dbReference type="ARBA" id="ARBA00011975"/>
    </source>
</evidence>
<comment type="similarity">
    <text evidence="7">Belongs to the class I-like SAM-binding methyltransferase superfamily. C5-methyltransferase family.</text>
</comment>
<dbReference type="EMBL" id="CP099587">
    <property type="protein sequence ID" value="USS44639.1"/>
    <property type="molecule type" value="Genomic_DNA"/>
</dbReference>
<dbReference type="Gene3D" id="3.40.50.150">
    <property type="entry name" value="Vaccinia Virus protein VP39"/>
    <property type="match status" value="1"/>
</dbReference>
<keyword evidence="9" id="KW-1185">Reference proteome</keyword>
<dbReference type="SUPFAM" id="SSF53335">
    <property type="entry name" value="S-adenosyl-L-methionine-dependent methyltransferases"/>
    <property type="match status" value="1"/>
</dbReference>
<reference evidence="8" key="1">
    <citation type="submission" date="2022-06" db="EMBL/GenBank/DDBJ databases">
        <title>Draft genome sequence of Burkholderia glumae strain GR20004 isolated from rice panicle showing bacterial panicle blight.</title>
        <authorList>
            <person name="Choi S.Y."/>
            <person name="Lee Y.H."/>
        </authorList>
    </citation>
    <scope>NUCLEOTIDE SEQUENCE</scope>
    <source>
        <strain evidence="8">GR20004</strain>
    </source>
</reference>
<dbReference type="PROSITE" id="PS51679">
    <property type="entry name" value="SAM_MT_C5"/>
    <property type="match status" value="1"/>
</dbReference>
<keyword evidence="3 7" id="KW-0808">Transferase</keyword>
<dbReference type="PRINTS" id="PR00105">
    <property type="entry name" value="C5METTRFRASE"/>
</dbReference>
<evidence type="ECO:0000256" key="2">
    <source>
        <dbReference type="ARBA" id="ARBA00022603"/>
    </source>
</evidence>
<dbReference type="GO" id="GO:0032259">
    <property type="term" value="P:methylation"/>
    <property type="evidence" value="ECO:0007669"/>
    <property type="project" value="UniProtKB-KW"/>
</dbReference>
<feature type="active site" evidence="7">
    <location>
        <position position="90"/>
    </location>
</feature>
<evidence type="ECO:0000256" key="7">
    <source>
        <dbReference type="PROSITE-ProRule" id="PRU01016"/>
    </source>
</evidence>
<accession>A0ABY5BF05</accession>
<name>A0ABY5BF05_BURGL</name>
<evidence type="ECO:0000256" key="3">
    <source>
        <dbReference type="ARBA" id="ARBA00022679"/>
    </source>
</evidence>
<comment type="catalytic activity">
    <reaction evidence="6">
        <text>a 2'-deoxycytidine in DNA + S-adenosyl-L-methionine = a 5-methyl-2'-deoxycytidine in DNA + S-adenosyl-L-homocysteine + H(+)</text>
        <dbReference type="Rhea" id="RHEA:13681"/>
        <dbReference type="Rhea" id="RHEA-COMP:11369"/>
        <dbReference type="Rhea" id="RHEA-COMP:11370"/>
        <dbReference type="ChEBI" id="CHEBI:15378"/>
        <dbReference type="ChEBI" id="CHEBI:57856"/>
        <dbReference type="ChEBI" id="CHEBI:59789"/>
        <dbReference type="ChEBI" id="CHEBI:85452"/>
        <dbReference type="ChEBI" id="CHEBI:85454"/>
        <dbReference type="EC" id="2.1.1.37"/>
    </reaction>
</comment>
<evidence type="ECO:0000313" key="9">
    <source>
        <dbReference type="Proteomes" id="UP001056386"/>
    </source>
</evidence>
<dbReference type="GO" id="GO:0008168">
    <property type="term" value="F:methyltransferase activity"/>
    <property type="evidence" value="ECO:0007669"/>
    <property type="project" value="UniProtKB-KW"/>
</dbReference>
<gene>
    <name evidence="8" type="ORF">NFI99_23720</name>
</gene>
<dbReference type="Pfam" id="PF00145">
    <property type="entry name" value="DNA_methylase"/>
    <property type="match status" value="2"/>
</dbReference>
<protein>
    <recommendedName>
        <fullName evidence="1">DNA (cytosine-5-)-methyltransferase</fullName>
        <ecNumber evidence="1">2.1.1.37</ecNumber>
    </recommendedName>
</protein>
<dbReference type="Proteomes" id="UP001056386">
    <property type="component" value="Chromosome 1"/>
</dbReference>
<evidence type="ECO:0000256" key="5">
    <source>
        <dbReference type="ARBA" id="ARBA00022747"/>
    </source>
</evidence>
<proteinExistence type="inferred from homology"/>
<evidence type="ECO:0000313" key="8">
    <source>
        <dbReference type="EMBL" id="USS44639.1"/>
    </source>
</evidence>
<keyword evidence="4 7" id="KW-0949">S-adenosyl-L-methionine</keyword>
<dbReference type="InterPro" id="IPR050390">
    <property type="entry name" value="C5-Methyltransferase"/>
</dbReference>
<dbReference type="InterPro" id="IPR001525">
    <property type="entry name" value="C5_MeTfrase"/>
</dbReference>
<keyword evidence="2 7" id="KW-0489">Methyltransferase</keyword>
<sequence length="621" mass="66679">MKRDLNTLPLDLGSELIVDNFAGGGGASTGLERAFGRPVDIAINHDDEALAMHAANHPRTAHYCESVFDVDPIAITDNRPVGLVWLSPDCKHFSKAKGGKPVSKKIRGLAWIALRWAATVKPRVIMLENVEEFVTWGPLGADGRPCPKRRGRTFRSFVNALQRQGYTVDHRELRACDFGAPTIRKRFFLVARRDGLPIVWPTPTHGDPKGAAVRAGKLAPWRTAADCIDWTIPCPSIFERERPLKDATMRRIARGIMKFVVNSADPFIVKFAQNSTGQALDEPAHTVMAGAARFGVVVPTVMHITHQGDDRTRPAGAPLATITTAKRGEQALVAATLVKHNFGDTPCQAADAPLHTVTTQANRFGVVAATLVQTGYGERPGQAPRAPGLDKPLGTVVAGGAKHAVVAAFLAKHYGGHESPGAPLDKPASTITTQDHHHLVTAQLVGCGGRAAQSRPRDAGEPAATITSKADTAMAVSHLVKLRGTCRDGARIDEPLHTISAGGTHHAEVRAFLVKYYGTADGAPLSEPLHTVPTHDRFGLVTIRGEDYAIVDIGMRMLTPRELARAQGFPDSYVLAPEVDGRPLSKSSQVRMIGNSVCPDVAEALIRANFAHEAQLQRAVA</sequence>
<evidence type="ECO:0000256" key="6">
    <source>
        <dbReference type="ARBA" id="ARBA00047422"/>
    </source>
</evidence>
<dbReference type="EC" id="2.1.1.37" evidence="1"/>
<organism evidence="8 9">
    <name type="scientific">Burkholderia glumae</name>
    <name type="common">Pseudomonas glumae</name>
    <dbReference type="NCBI Taxonomy" id="337"/>
    <lineage>
        <taxon>Bacteria</taxon>
        <taxon>Pseudomonadati</taxon>
        <taxon>Pseudomonadota</taxon>
        <taxon>Betaproteobacteria</taxon>
        <taxon>Burkholderiales</taxon>
        <taxon>Burkholderiaceae</taxon>
        <taxon>Burkholderia</taxon>
    </lineage>
</organism>
<dbReference type="PANTHER" id="PTHR10629">
    <property type="entry name" value="CYTOSINE-SPECIFIC METHYLTRANSFERASE"/>
    <property type="match status" value="1"/>
</dbReference>
<keyword evidence="5" id="KW-0680">Restriction system</keyword>
<dbReference type="InterPro" id="IPR029063">
    <property type="entry name" value="SAM-dependent_MTases_sf"/>
</dbReference>
<dbReference type="PANTHER" id="PTHR10629:SF52">
    <property type="entry name" value="DNA (CYTOSINE-5)-METHYLTRANSFERASE 1"/>
    <property type="match status" value="1"/>
</dbReference>